<evidence type="ECO:0000256" key="12">
    <source>
        <dbReference type="RuleBase" id="RU004478"/>
    </source>
</evidence>
<dbReference type="STRING" id="1173111.SAMN05444955_10568"/>
<name>A0A1H8D9B9_9BACL</name>
<dbReference type="InterPro" id="IPR013805">
    <property type="entry name" value="GrpE_CC"/>
</dbReference>
<dbReference type="EMBL" id="FOCQ01000005">
    <property type="protein sequence ID" value="SEN03961.1"/>
    <property type="molecule type" value="Genomic_DNA"/>
</dbReference>
<protein>
    <recommendedName>
        <fullName evidence="8 10">Protein GrpE</fullName>
    </recommendedName>
    <alternativeName>
        <fullName evidence="9 10">HSP-70 cofactor</fullName>
    </alternativeName>
</protein>
<comment type="similarity">
    <text evidence="2 10 12">Belongs to the GrpE family.</text>
</comment>
<evidence type="ECO:0000256" key="4">
    <source>
        <dbReference type="ARBA" id="ARBA00022490"/>
    </source>
</evidence>
<dbReference type="SUPFAM" id="SSF51064">
    <property type="entry name" value="Head domain of nucleotide exchange factor GrpE"/>
    <property type="match status" value="1"/>
</dbReference>
<dbReference type="GO" id="GO:0006457">
    <property type="term" value="P:protein folding"/>
    <property type="evidence" value="ECO:0007669"/>
    <property type="project" value="InterPro"/>
</dbReference>
<evidence type="ECO:0000313" key="16">
    <source>
        <dbReference type="Proteomes" id="UP000199695"/>
    </source>
</evidence>
<dbReference type="InterPro" id="IPR000740">
    <property type="entry name" value="GrpE"/>
</dbReference>
<dbReference type="GO" id="GO:0005737">
    <property type="term" value="C:cytoplasm"/>
    <property type="evidence" value="ECO:0007669"/>
    <property type="project" value="UniProtKB-SubCell"/>
</dbReference>
<comment type="subcellular location">
    <subcellularLocation>
        <location evidence="1 10">Cytoplasm</location>
    </subcellularLocation>
</comment>
<organism evidence="15 16">
    <name type="scientific">Lihuaxuella thermophila</name>
    <dbReference type="NCBI Taxonomy" id="1173111"/>
    <lineage>
        <taxon>Bacteria</taxon>
        <taxon>Bacillati</taxon>
        <taxon>Bacillota</taxon>
        <taxon>Bacilli</taxon>
        <taxon>Bacillales</taxon>
        <taxon>Thermoactinomycetaceae</taxon>
        <taxon>Lihuaxuella</taxon>
    </lineage>
</organism>
<dbReference type="FunFam" id="2.30.22.10:FF:000001">
    <property type="entry name" value="Protein GrpE"/>
    <property type="match status" value="1"/>
</dbReference>
<dbReference type="Proteomes" id="UP000199695">
    <property type="component" value="Unassembled WGS sequence"/>
</dbReference>
<dbReference type="HAMAP" id="MF_01151">
    <property type="entry name" value="GrpE"/>
    <property type="match status" value="1"/>
</dbReference>
<keyword evidence="13" id="KW-0175">Coiled coil</keyword>
<evidence type="ECO:0000256" key="13">
    <source>
        <dbReference type="SAM" id="Coils"/>
    </source>
</evidence>
<feature type="compositionally biased region" description="Basic and acidic residues" evidence="14">
    <location>
        <begin position="32"/>
        <end position="49"/>
    </location>
</feature>
<dbReference type="PANTHER" id="PTHR21237">
    <property type="entry name" value="GRPE PROTEIN"/>
    <property type="match status" value="1"/>
</dbReference>
<keyword evidence="5 10" id="KW-0346">Stress response</keyword>
<feature type="coiled-coil region" evidence="13">
    <location>
        <begin position="62"/>
        <end position="140"/>
    </location>
</feature>
<keyword evidence="16" id="KW-1185">Reference proteome</keyword>
<evidence type="ECO:0000256" key="10">
    <source>
        <dbReference type="HAMAP-Rule" id="MF_01151"/>
    </source>
</evidence>
<dbReference type="SUPFAM" id="SSF58014">
    <property type="entry name" value="Coiled-coil domain of nucleotide exchange factor GrpE"/>
    <property type="match status" value="1"/>
</dbReference>
<keyword evidence="6 10" id="KW-0143">Chaperone</keyword>
<dbReference type="PRINTS" id="PR00773">
    <property type="entry name" value="GRPEPROTEIN"/>
</dbReference>
<evidence type="ECO:0000313" key="15">
    <source>
        <dbReference type="EMBL" id="SEN03961.1"/>
    </source>
</evidence>
<evidence type="ECO:0000256" key="7">
    <source>
        <dbReference type="ARBA" id="ARBA00053401"/>
    </source>
</evidence>
<dbReference type="Gene3D" id="2.30.22.10">
    <property type="entry name" value="Head domain of nucleotide exchange factor GrpE"/>
    <property type="match status" value="1"/>
</dbReference>
<dbReference type="Pfam" id="PF01025">
    <property type="entry name" value="GrpE"/>
    <property type="match status" value="1"/>
</dbReference>
<evidence type="ECO:0000256" key="3">
    <source>
        <dbReference type="ARBA" id="ARBA00011738"/>
    </source>
</evidence>
<dbReference type="GO" id="GO:0000774">
    <property type="term" value="F:adenyl-nucleotide exchange factor activity"/>
    <property type="evidence" value="ECO:0007669"/>
    <property type="project" value="InterPro"/>
</dbReference>
<accession>A0A1H8D9B9</accession>
<dbReference type="PANTHER" id="PTHR21237:SF23">
    <property type="entry name" value="GRPE PROTEIN HOMOLOG, MITOCHONDRIAL"/>
    <property type="match status" value="1"/>
</dbReference>
<dbReference type="Gene3D" id="3.90.20.20">
    <property type="match status" value="1"/>
</dbReference>
<gene>
    <name evidence="10" type="primary">grpE</name>
    <name evidence="15" type="ORF">SAMN05444955_10568</name>
</gene>
<dbReference type="AlphaFoldDB" id="A0A1H8D9B9"/>
<evidence type="ECO:0000256" key="9">
    <source>
        <dbReference type="ARBA" id="ARBA00076414"/>
    </source>
</evidence>
<evidence type="ECO:0000256" key="6">
    <source>
        <dbReference type="ARBA" id="ARBA00023186"/>
    </source>
</evidence>
<evidence type="ECO:0000256" key="5">
    <source>
        <dbReference type="ARBA" id="ARBA00023016"/>
    </source>
</evidence>
<dbReference type="GO" id="GO:0051087">
    <property type="term" value="F:protein-folding chaperone binding"/>
    <property type="evidence" value="ECO:0007669"/>
    <property type="project" value="InterPro"/>
</dbReference>
<comment type="function">
    <text evidence="7 10 11">Participates actively in the response to hyperosmotic and heat shock by preventing the aggregation of stress-denatured proteins, in association with DnaK and GrpE. It is the nucleotide exchange factor for DnaK and may function as a thermosensor. Unfolded proteins bind initially to DnaJ; upon interaction with the DnaJ-bound protein, DnaK hydrolyzes its bound ATP, resulting in the formation of a stable complex. GrpE releases ADP from DnaK; ATP binding to DnaK triggers the release of the substrate protein, thus completing the reaction cycle. Several rounds of ATP-dependent interactions between DnaJ, DnaK and GrpE are required for fully efficient folding.</text>
</comment>
<dbReference type="OrthoDB" id="9812586at2"/>
<reference evidence="15 16" key="1">
    <citation type="submission" date="2016-10" db="EMBL/GenBank/DDBJ databases">
        <authorList>
            <person name="de Groot N.N."/>
        </authorList>
    </citation>
    <scope>NUCLEOTIDE SEQUENCE [LARGE SCALE GENOMIC DNA]</scope>
    <source>
        <strain evidence="15 16">DSM 46701</strain>
    </source>
</reference>
<dbReference type="NCBIfam" id="NF010738">
    <property type="entry name" value="PRK14140.1"/>
    <property type="match status" value="1"/>
</dbReference>
<evidence type="ECO:0000256" key="2">
    <source>
        <dbReference type="ARBA" id="ARBA00009054"/>
    </source>
</evidence>
<evidence type="ECO:0000256" key="14">
    <source>
        <dbReference type="SAM" id="MobiDB-lite"/>
    </source>
</evidence>
<feature type="region of interest" description="Disordered" evidence="14">
    <location>
        <begin position="1"/>
        <end position="60"/>
    </location>
</feature>
<evidence type="ECO:0000256" key="1">
    <source>
        <dbReference type="ARBA" id="ARBA00004496"/>
    </source>
</evidence>
<dbReference type="GO" id="GO:0051082">
    <property type="term" value="F:unfolded protein binding"/>
    <property type="evidence" value="ECO:0007669"/>
    <property type="project" value="TreeGrafter"/>
</dbReference>
<dbReference type="GO" id="GO:0042803">
    <property type="term" value="F:protein homodimerization activity"/>
    <property type="evidence" value="ECO:0007669"/>
    <property type="project" value="InterPro"/>
</dbReference>
<dbReference type="InterPro" id="IPR009012">
    <property type="entry name" value="GrpE_head"/>
</dbReference>
<keyword evidence="4 10" id="KW-0963">Cytoplasm</keyword>
<comment type="subunit">
    <text evidence="3 10">Homodimer.</text>
</comment>
<evidence type="ECO:0000256" key="8">
    <source>
        <dbReference type="ARBA" id="ARBA00072274"/>
    </source>
</evidence>
<dbReference type="CDD" id="cd00446">
    <property type="entry name" value="GrpE"/>
    <property type="match status" value="1"/>
</dbReference>
<dbReference type="PROSITE" id="PS01071">
    <property type="entry name" value="GRPE"/>
    <property type="match status" value="1"/>
</dbReference>
<proteinExistence type="inferred from homology"/>
<sequence>MMDTENQELRQMRGQTSSSGEMNPVPGNEEQQDPHSLHMEEAEPEHSDVDEAPSTQEWVQQAAEYKRLADQWQKQAEENRQQYLRALADLENFRRRARKEKEDAVKYAVVPLLEALLPVLDNFERALEAADQNHDAQALQEGIEMVYRQFLNVLSQAGLTLIEAEGKPFDPHQHHAVMQVDSEEHEPGMVVEELQAGYRYLDRVIRPSMVKISS</sequence>
<evidence type="ECO:0000256" key="11">
    <source>
        <dbReference type="RuleBase" id="RU000639"/>
    </source>
</evidence>